<evidence type="ECO:0000313" key="3">
    <source>
        <dbReference type="EMBL" id="KAK3397793.1"/>
    </source>
</evidence>
<name>A0AAE0UB98_SORBR</name>
<comment type="caution">
    <text evidence="3">The sequence shown here is derived from an EMBL/GenBank/DDBJ whole genome shotgun (WGS) entry which is preliminary data.</text>
</comment>
<evidence type="ECO:0000256" key="1">
    <source>
        <dbReference type="SAM" id="MobiDB-lite"/>
    </source>
</evidence>
<feature type="compositionally biased region" description="Basic and acidic residues" evidence="1">
    <location>
        <begin position="113"/>
        <end position="125"/>
    </location>
</feature>
<reference evidence="3" key="2">
    <citation type="submission" date="2023-07" db="EMBL/GenBank/DDBJ databases">
        <authorList>
            <consortium name="Lawrence Berkeley National Laboratory"/>
            <person name="Haridas S."/>
            <person name="Hensen N."/>
            <person name="Bonometti L."/>
            <person name="Westerberg I."/>
            <person name="Brannstrom I.O."/>
            <person name="Guillou S."/>
            <person name="Cros-Aarteil S."/>
            <person name="Calhoun S."/>
            <person name="Kuo A."/>
            <person name="Mondo S."/>
            <person name="Pangilinan J."/>
            <person name="Riley R."/>
            <person name="LaButti K."/>
            <person name="Andreopoulos B."/>
            <person name="Lipzen A."/>
            <person name="Chen C."/>
            <person name="Yanf M."/>
            <person name="Daum C."/>
            <person name="Ng V."/>
            <person name="Clum A."/>
            <person name="Steindorff A."/>
            <person name="Ohm R."/>
            <person name="Martin F."/>
            <person name="Silar P."/>
            <person name="Natvig D."/>
            <person name="Lalanne C."/>
            <person name="Gautier V."/>
            <person name="Ament-velasquez S.L."/>
            <person name="Kruys A."/>
            <person name="Hutchinson M.I."/>
            <person name="Powell A.J."/>
            <person name="Barry K."/>
            <person name="Miller A.N."/>
            <person name="Grigoriev I.V."/>
            <person name="Debuchy R."/>
            <person name="Gladieux P."/>
            <person name="Thoren M.H."/>
            <person name="Johannesson H."/>
        </authorList>
    </citation>
    <scope>NUCLEOTIDE SEQUENCE</scope>
    <source>
        <strain evidence="3">FGSC 1904</strain>
    </source>
</reference>
<proteinExistence type="predicted"/>
<protein>
    <submittedName>
        <fullName evidence="3">Uncharacterized protein</fullName>
    </submittedName>
</protein>
<feature type="transmembrane region" description="Helical" evidence="2">
    <location>
        <begin position="136"/>
        <end position="159"/>
    </location>
</feature>
<feature type="region of interest" description="Disordered" evidence="1">
    <location>
        <begin position="100"/>
        <end position="130"/>
    </location>
</feature>
<evidence type="ECO:0000256" key="2">
    <source>
        <dbReference type="SAM" id="Phobius"/>
    </source>
</evidence>
<keyword evidence="2" id="KW-1133">Transmembrane helix</keyword>
<dbReference type="Proteomes" id="UP001281003">
    <property type="component" value="Unassembled WGS sequence"/>
</dbReference>
<keyword evidence="4" id="KW-1185">Reference proteome</keyword>
<dbReference type="EMBL" id="JAUTDP010000007">
    <property type="protein sequence ID" value="KAK3397793.1"/>
    <property type="molecule type" value="Genomic_DNA"/>
</dbReference>
<evidence type="ECO:0000313" key="4">
    <source>
        <dbReference type="Proteomes" id="UP001281003"/>
    </source>
</evidence>
<accession>A0AAE0UB98</accession>
<organism evidence="3 4">
    <name type="scientific">Sordaria brevicollis</name>
    <dbReference type="NCBI Taxonomy" id="83679"/>
    <lineage>
        <taxon>Eukaryota</taxon>
        <taxon>Fungi</taxon>
        <taxon>Dikarya</taxon>
        <taxon>Ascomycota</taxon>
        <taxon>Pezizomycotina</taxon>
        <taxon>Sordariomycetes</taxon>
        <taxon>Sordariomycetidae</taxon>
        <taxon>Sordariales</taxon>
        <taxon>Sordariaceae</taxon>
        <taxon>Sordaria</taxon>
    </lineage>
</organism>
<gene>
    <name evidence="3" type="ORF">B0T20DRAFT_231983</name>
</gene>
<sequence length="209" mass="23591">MRGIVPRPYSTTSGLPTHCTTLTHIHLCAEQRTSTSTELCVSWQKTLTFYLCLPKRFTSLSSFYGICPFPFSFFPLPFPYPDSDWLQLHIPWNASTVLPNPHDNRPLKNRSGKAKEGKPPPDRRSTMQPGQPVRPLFPILSFFVLCLSIMLIPPTYVFLCRVLSILTPDDLGFACDGFRALIKGAIGFGFNTLLLHSDRLSLVWMSVSR</sequence>
<reference evidence="3" key="1">
    <citation type="journal article" date="2023" name="Mol. Phylogenet. Evol.">
        <title>Genome-scale phylogeny and comparative genomics of the fungal order Sordariales.</title>
        <authorList>
            <person name="Hensen N."/>
            <person name="Bonometti L."/>
            <person name="Westerberg I."/>
            <person name="Brannstrom I.O."/>
            <person name="Guillou S."/>
            <person name="Cros-Aarteil S."/>
            <person name="Calhoun S."/>
            <person name="Haridas S."/>
            <person name="Kuo A."/>
            <person name="Mondo S."/>
            <person name="Pangilinan J."/>
            <person name="Riley R."/>
            <person name="LaButti K."/>
            <person name="Andreopoulos B."/>
            <person name="Lipzen A."/>
            <person name="Chen C."/>
            <person name="Yan M."/>
            <person name="Daum C."/>
            <person name="Ng V."/>
            <person name="Clum A."/>
            <person name="Steindorff A."/>
            <person name="Ohm R.A."/>
            <person name="Martin F."/>
            <person name="Silar P."/>
            <person name="Natvig D.O."/>
            <person name="Lalanne C."/>
            <person name="Gautier V."/>
            <person name="Ament-Velasquez S.L."/>
            <person name="Kruys A."/>
            <person name="Hutchinson M.I."/>
            <person name="Powell A.J."/>
            <person name="Barry K."/>
            <person name="Miller A.N."/>
            <person name="Grigoriev I.V."/>
            <person name="Debuchy R."/>
            <person name="Gladieux P."/>
            <person name="Hiltunen Thoren M."/>
            <person name="Johannesson H."/>
        </authorList>
    </citation>
    <scope>NUCLEOTIDE SEQUENCE</scope>
    <source>
        <strain evidence="3">FGSC 1904</strain>
    </source>
</reference>
<dbReference type="AlphaFoldDB" id="A0AAE0UB98"/>
<keyword evidence="2" id="KW-0472">Membrane</keyword>
<keyword evidence="2" id="KW-0812">Transmembrane</keyword>